<dbReference type="EMBL" id="OZ035845">
    <property type="protein sequence ID" value="CAL1598979.1"/>
    <property type="molecule type" value="Genomic_DNA"/>
</dbReference>
<dbReference type="Proteomes" id="UP001497482">
    <property type="component" value="Chromosome 23"/>
</dbReference>
<proteinExistence type="predicted"/>
<gene>
    <name evidence="1" type="ORF">KC01_LOCUS27328</name>
</gene>
<evidence type="ECO:0000313" key="2">
    <source>
        <dbReference type="Proteomes" id="UP001497482"/>
    </source>
</evidence>
<keyword evidence="2" id="KW-1185">Reference proteome</keyword>
<dbReference type="AlphaFoldDB" id="A0AAV2LAF2"/>
<protein>
    <submittedName>
        <fullName evidence="1">Uncharacterized protein</fullName>
    </submittedName>
</protein>
<organism evidence="1 2">
    <name type="scientific">Knipowitschia caucasica</name>
    <name type="common">Caucasian dwarf goby</name>
    <name type="synonym">Pomatoschistus caucasicus</name>
    <dbReference type="NCBI Taxonomy" id="637954"/>
    <lineage>
        <taxon>Eukaryota</taxon>
        <taxon>Metazoa</taxon>
        <taxon>Chordata</taxon>
        <taxon>Craniata</taxon>
        <taxon>Vertebrata</taxon>
        <taxon>Euteleostomi</taxon>
        <taxon>Actinopterygii</taxon>
        <taxon>Neopterygii</taxon>
        <taxon>Teleostei</taxon>
        <taxon>Neoteleostei</taxon>
        <taxon>Acanthomorphata</taxon>
        <taxon>Gobiaria</taxon>
        <taxon>Gobiiformes</taxon>
        <taxon>Gobioidei</taxon>
        <taxon>Gobiidae</taxon>
        <taxon>Gobiinae</taxon>
        <taxon>Knipowitschia</taxon>
    </lineage>
</organism>
<name>A0AAV2LAF2_KNICA</name>
<accession>A0AAV2LAF2</accession>
<sequence>MGGGGGVGWGLVGGMGGGGGGGVWWEDERAVNVGGGSGEGHRVEDMGGGDLGGRQLGGVVVGGGGVRQAKEGRGVQVKFKGGGWEVCEQGQWGEGGDGGGIHVGVEHGIVMLESVVEWALGRWKGKGGAHKRGTGGGCFGAEEVRVGLIFSRAVGGHRGGRPLQVSVRYCLGGGYFGKGGGWKISPHGVAWGVYWL</sequence>
<reference evidence="1 2" key="1">
    <citation type="submission" date="2024-04" db="EMBL/GenBank/DDBJ databases">
        <authorList>
            <person name="Waldvogel A.-M."/>
            <person name="Schoenle A."/>
        </authorList>
    </citation>
    <scope>NUCLEOTIDE SEQUENCE [LARGE SCALE GENOMIC DNA]</scope>
</reference>
<evidence type="ECO:0000313" key="1">
    <source>
        <dbReference type="EMBL" id="CAL1598979.1"/>
    </source>
</evidence>